<dbReference type="Pfam" id="PF06908">
    <property type="entry name" value="YpsA"/>
    <property type="match status" value="1"/>
</dbReference>
<reference evidence="2 3" key="1">
    <citation type="submission" date="2021-01" db="EMBL/GenBank/DDBJ databases">
        <title>Genomic Encyclopedia of Type Strains, Phase IV (KMG-IV): sequencing the most valuable type-strain genomes for metagenomic binning, comparative biology and taxonomic classification.</title>
        <authorList>
            <person name="Goeker M."/>
        </authorList>
    </citation>
    <scope>NUCLEOTIDE SEQUENCE [LARGE SCALE GENOMIC DNA]</scope>
    <source>
        <strain evidence="2 3">DSM 105482</strain>
    </source>
</reference>
<name>A0ABS2QHF1_9BACI</name>
<dbReference type="PANTHER" id="PTHR38440">
    <property type="entry name" value="UPF0398 PROTEIN YPSA"/>
    <property type="match status" value="1"/>
</dbReference>
<gene>
    <name evidence="2" type="ORF">JOC77_002026</name>
</gene>
<proteinExistence type="inferred from homology"/>
<dbReference type="SUPFAM" id="SSF102405">
    <property type="entry name" value="MCP/YpsA-like"/>
    <property type="match status" value="1"/>
</dbReference>
<sequence length="182" mass="21346">MIKNIFITGYKGFELGIFKREHQGVAYIKKAIANHLISLIEDGLEWVLISGQLGTELWAAEAVYELQNEYPELKIAVLTPYLEQEANWNENNKEFYESILAQADYVDSISKKPYESPLQLKTKNHFCMKKSDALLIFYDEEREGSPKFMYQDARLYAESHPYPIYQITFDDLQQIAEEEQWE</sequence>
<evidence type="ECO:0000256" key="1">
    <source>
        <dbReference type="HAMAP-Rule" id="MF_01575"/>
    </source>
</evidence>
<evidence type="ECO:0000313" key="3">
    <source>
        <dbReference type="Proteomes" id="UP000823486"/>
    </source>
</evidence>
<comment type="similarity">
    <text evidence="1">Belongs to the UPF0398 family.</text>
</comment>
<keyword evidence="3" id="KW-1185">Reference proteome</keyword>
<dbReference type="NCBIfam" id="NF010181">
    <property type="entry name" value="PRK13660.1"/>
    <property type="match status" value="1"/>
</dbReference>
<dbReference type="Proteomes" id="UP000823486">
    <property type="component" value="Unassembled WGS sequence"/>
</dbReference>
<dbReference type="HAMAP" id="MF_01575">
    <property type="entry name" value="UPF0398"/>
    <property type="match status" value="1"/>
</dbReference>
<dbReference type="Gene3D" id="3.40.50.450">
    <property type="match status" value="1"/>
</dbReference>
<protein>
    <recommendedName>
        <fullName evidence="1">UPF0398 protein JOC77_002026</fullName>
    </recommendedName>
</protein>
<dbReference type="PANTHER" id="PTHR38440:SF1">
    <property type="entry name" value="UPF0398 PROTEIN SPR0331"/>
    <property type="match status" value="1"/>
</dbReference>
<dbReference type="EMBL" id="JAFBFI010000007">
    <property type="protein sequence ID" value="MBM7692596.1"/>
    <property type="molecule type" value="Genomic_DNA"/>
</dbReference>
<dbReference type="PIRSF" id="PIRSF021290">
    <property type="entry name" value="DUF1273"/>
    <property type="match status" value="1"/>
</dbReference>
<comment type="caution">
    <text evidence="2">The sequence shown here is derived from an EMBL/GenBank/DDBJ whole genome shotgun (WGS) entry which is preliminary data.</text>
</comment>
<evidence type="ECO:0000313" key="2">
    <source>
        <dbReference type="EMBL" id="MBM7692596.1"/>
    </source>
</evidence>
<accession>A0ABS2QHF1</accession>
<dbReference type="InterPro" id="IPR010697">
    <property type="entry name" value="YspA"/>
</dbReference>
<organism evidence="2 3">
    <name type="scientific">Peribacillus deserti</name>
    <dbReference type="NCBI Taxonomy" id="673318"/>
    <lineage>
        <taxon>Bacteria</taxon>
        <taxon>Bacillati</taxon>
        <taxon>Bacillota</taxon>
        <taxon>Bacilli</taxon>
        <taxon>Bacillales</taxon>
        <taxon>Bacillaceae</taxon>
        <taxon>Peribacillus</taxon>
    </lineage>
</organism>